<dbReference type="AlphaFoldDB" id="A0A9Q0BR09"/>
<evidence type="ECO:0000256" key="1">
    <source>
        <dbReference type="ARBA" id="ARBA00010211"/>
    </source>
</evidence>
<protein>
    <recommendedName>
        <fullName evidence="3">Fumarylacetoacetase-like C-terminal domain-containing protein</fullName>
    </recommendedName>
</protein>
<evidence type="ECO:0000313" key="5">
    <source>
        <dbReference type="Proteomes" id="UP001059596"/>
    </source>
</evidence>
<reference evidence="4" key="1">
    <citation type="journal article" date="2023" name="Genome Biol. Evol.">
        <title>Long-read-based Genome Assembly of Drosophila gunungcola Reveals Fewer Chemosensory Genes in Flower-breeding Species.</title>
        <authorList>
            <person name="Negi A."/>
            <person name="Liao B.Y."/>
            <person name="Yeh S.D."/>
        </authorList>
    </citation>
    <scope>NUCLEOTIDE SEQUENCE</scope>
    <source>
        <strain evidence="4">Sukarami</strain>
    </source>
</reference>
<dbReference type="PANTHER" id="PTHR42796:SF4">
    <property type="entry name" value="FUMARYLACETOACETATE HYDROLASE DOMAIN-CONTAINING PROTEIN 2A"/>
    <property type="match status" value="1"/>
</dbReference>
<dbReference type="GO" id="GO:0003824">
    <property type="term" value="F:catalytic activity"/>
    <property type="evidence" value="ECO:0007669"/>
    <property type="project" value="InterPro"/>
</dbReference>
<dbReference type="SUPFAM" id="SSF56529">
    <property type="entry name" value="FAH"/>
    <property type="match status" value="1"/>
</dbReference>
<dbReference type="Pfam" id="PF01557">
    <property type="entry name" value="FAA_hydrolase"/>
    <property type="match status" value="1"/>
</dbReference>
<dbReference type="PANTHER" id="PTHR42796">
    <property type="entry name" value="FUMARYLACETOACETATE HYDROLASE DOMAIN-CONTAINING PROTEIN 2A-RELATED"/>
    <property type="match status" value="1"/>
</dbReference>
<dbReference type="GO" id="GO:0046872">
    <property type="term" value="F:metal ion binding"/>
    <property type="evidence" value="ECO:0007669"/>
    <property type="project" value="UniProtKB-KW"/>
</dbReference>
<dbReference type="InterPro" id="IPR036663">
    <property type="entry name" value="Fumarylacetoacetase_C_sf"/>
</dbReference>
<accession>A0A9Q0BR09</accession>
<sequence>MRISMHIPRTFFPKWCIPRADRRPQKSVQLHIFRQLQTNHPTTALVAIKPTVEQVLPKCRFMQYRRGNEHLKRLGMVSEDGGKMVELSSITCAAPNMMDFIHQRYCMDNLLDSVQFMTIEDVEAVDLRLLPPIDSPGKIIGIDCNYVDNCDEQHISIPREPRFHVMFATSITGALDNIKAHSLARHIDYGCQLAVVMGKKCREVAPKEALNHVFGFMVVQNIVARDRNALFGGHSMDTFLPLGPTIVHRCHVPDVNNLWIKTLVNGEERQTGNTRNMIFKVDFLIHRLSQYLTLCPGDIILTGTPAGSGAYRQPLCFLKPGDLIESEIQNLGRMCNKVVTLRPLTIATFRSISTHSARGGIKLQGYGHHGKAPLSLLSEEWVRGPLGVGMLTYLCSEDFCAMRFEHSGKEDKANGSKKSN</sequence>
<gene>
    <name evidence="4" type="ORF">M5D96_005817</name>
</gene>
<keyword evidence="5" id="KW-1185">Reference proteome</keyword>
<dbReference type="Proteomes" id="UP001059596">
    <property type="component" value="Unassembled WGS sequence"/>
</dbReference>
<dbReference type="Gene3D" id="3.90.850.10">
    <property type="entry name" value="Fumarylacetoacetase-like, C-terminal domain"/>
    <property type="match status" value="1"/>
</dbReference>
<dbReference type="InterPro" id="IPR011234">
    <property type="entry name" value="Fumarylacetoacetase-like_C"/>
</dbReference>
<comment type="caution">
    <text evidence="4">The sequence shown here is derived from an EMBL/GenBank/DDBJ whole genome shotgun (WGS) entry which is preliminary data.</text>
</comment>
<comment type="similarity">
    <text evidence="1">Belongs to the FAH family.</text>
</comment>
<organism evidence="4 5">
    <name type="scientific">Drosophila gunungcola</name>
    <name type="common">fruit fly</name>
    <dbReference type="NCBI Taxonomy" id="103775"/>
    <lineage>
        <taxon>Eukaryota</taxon>
        <taxon>Metazoa</taxon>
        <taxon>Ecdysozoa</taxon>
        <taxon>Arthropoda</taxon>
        <taxon>Hexapoda</taxon>
        <taxon>Insecta</taxon>
        <taxon>Pterygota</taxon>
        <taxon>Neoptera</taxon>
        <taxon>Endopterygota</taxon>
        <taxon>Diptera</taxon>
        <taxon>Brachycera</taxon>
        <taxon>Muscomorpha</taxon>
        <taxon>Ephydroidea</taxon>
        <taxon>Drosophilidae</taxon>
        <taxon>Drosophila</taxon>
        <taxon>Sophophora</taxon>
    </lineage>
</organism>
<keyword evidence="2" id="KW-0479">Metal-binding</keyword>
<dbReference type="EMBL" id="JAMKOV010000003">
    <property type="protein sequence ID" value="KAI8041552.1"/>
    <property type="molecule type" value="Genomic_DNA"/>
</dbReference>
<name>A0A9Q0BR09_9MUSC</name>
<evidence type="ECO:0000313" key="4">
    <source>
        <dbReference type="EMBL" id="KAI8041552.1"/>
    </source>
</evidence>
<proteinExistence type="inferred from homology"/>
<dbReference type="InterPro" id="IPR051121">
    <property type="entry name" value="FAH"/>
</dbReference>
<dbReference type="GO" id="GO:0044281">
    <property type="term" value="P:small molecule metabolic process"/>
    <property type="evidence" value="ECO:0007669"/>
    <property type="project" value="UniProtKB-ARBA"/>
</dbReference>
<feature type="domain" description="Fumarylacetoacetase-like C-terminal" evidence="3">
    <location>
        <begin position="138"/>
        <end position="339"/>
    </location>
</feature>
<evidence type="ECO:0000256" key="2">
    <source>
        <dbReference type="ARBA" id="ARBA00022723"/>
    </source>
</evidence>
<evidence type="ECO:0000259" key="3">
    <source>
        <dbReference type="Pfam" id="PF01557"/>
    </source>
</evidence>